<protein>
    <recommendedName>
        <fullName evidence="3">Retrovirus-related Pol polyprotein from transposon TNT 1-94</fullName>
    </recommendedName>
</protein>
<dbReference type="EMBL" id="BQNB010015628">
    <property type="protein sequence ID" value="GJT42243.1"/>
    <property type="molecule type" value="Genomic_DNA"/>
</dbReference>
<proteinExistence type="predicted"/>
<evidence type="ECO:0000313" key="2">
    <source>
        <dbReference type="Proteomes" id="UP001151760"/>
    </source>
</evidence>
<keyword evidence="2" id="KW-1185">Reference proteome</keyword>
<evidence type="ECO:0008006" key="3">
    <source>
        <dbReference type="Google" id="ProtNLM"/>
    </source>
</evidence>
<reference evidence="1" key="1">
    <citation type="journal article" date="2022" name="Int. J. Mol. Sci.">
        <title>Draft Genome of Tanacetum Coccineum: Genomic Comparison of Closely Related Tanacetum-Family Plants.</title>
        <authorList>
            <person name="Yamashiro T."/>
            <person name="Shiraishi A."/>
            <person name="Nakayama K."/>
            <person name="Satake H."/>
        </authorList>
    </citation>
    <scope>NUCLEOTIDE SEQUENCE</scope>
</reference>
<accession>A0ABQ5DUI2</accession>
<comment type="caution">
    <text evidence="1">The sequence shown here is derived from an EMBL/GenBank/DDBJ whole genome shotgun (WGS) entry which is preliminary data.</text>
</comment>
<dbReference type="Proteomes" id="UP001151760">
    <property type="component" value="Unassembled WGS sequence"/>
</dbReference>
<name>A0ABQ5DUI2_9ASTR</name>
<evidence type="ECO:0000313" key="1">
    <source>
        <dbReference type="EMBL" id="GJT42243.1"/>
    </source>
</evidence>
<reference evidence="1" key="2">
    <citation type="submission" date="2022-01" db="EMBL/GenBank/DDBJ databases">
        <authorList>
            <person name="Yamashiro T."/>
            <person name="Shiraishi A."/>
            <person name="Satake H."/>
            <person name="Nakayama K."/>
        </authorList>
    </citation>
    <scope>NUCLEOTIDE SEQUENCE</scope>
</reference>
<sequence length="223" mass="25041">MMVTSLDTHLFPKPSKSSIIEDNKLKKPITSHLMKALMLSNSQNLQLTTSTLLNLKDIHLLNIFILRNLLRVPSDQNGQADQNDHNDQNDQFISEHLSSPNVENTSVQDTIPIPNPSLSIPSMTSLAPQDRWSQDKHIEIVNIIGDPGSGMLTRAMARELSAASAHECLFVDFLSEEEPKKVFEALKHPGWVDVMQDEINQFSRNKVWTLVHAPYGKTIIGLK</sequence>
<gene>
    <name evidence="1" type="ORF">Tco_0950958</name>
</gene>
<organism evidence="1 2">
    <name type="scientific">Tanacetum coccineum</name>
    <dbReference type="NCBI Taxonomy" id="301880"/>
    <lineage>
        <taxon>Eukaryota</taxon>
        <taxon>Viridiplantae</taxon>
        <taxon>Streptophyta</taxon>
        <taxon>Embryophyta</taxon>
        <taxon>Tracheophyta</taxon>
        <taxon>Spermatophyta</taxon>
        <taxon>Magnoliopsida</taxon>
        <taxon>eudicotyledons</taxon>
        <taxon>Gunneridae</taxon>
        <taxon>Pentapetalae</taxon>
        <taxon>asterids</taxon>
        <taxon>campanulids</taxon>
        <taxon>Asterales</taxon>
        <taxon>Asteraceae</taxon>
        <taxon>Asteroideae</taxon>
        <taxon>Anthemideae</taxon>
        <taxon>Anthemidinae</taxon>
        <taxon>Tanacetum</taxon>
    </lineage>
</organism>